<dbReference type="Gene3D" id="3.40.630.30">
    <property type="match status" value="1"/>
</dbReference>
<gene>
    <name evidence="4" type="ORF">FPZ12_023960</name>
</gene>
<protein>
    <submittedName>
        <fullName evidence="4">GNAT family N-acetyltransferase</fullName>
    </submittedName>
</protein>
<dbReference type="RefSeq" id="WP_144757664.1">
    <property type="nucleotide sequence ID" value="NZ_VMNW02000038.1"/>
</dbReference>
<comment type="caution">
    <text evidence="4">The sequence shown here is derived from an EMBL/GenBank/DDBJ whole genome shotgun (WGS) entry which is preliminary data.</text>
</comment>
<dbReference type="InterPro" id="IPR050832">
    <property type="entry name" value="Bact_Acetyltransf"/>
</dbReference>
<feature type="domain" description="N-acetyltransferase" evidence="3">
    <location>
        <begin position="1"/>
        <end position="146"/>
    </location>
</feature>
<evidence type="ECO:0000256" key="1">
    <source>
        <dbReference type="ARBA" id="ARBA00022679"/>
    </source>
</evidence>
<evidence type="ECO:0000313" key="4">
    <source>
        <dbReference type="EMBL" id="KAA9157942.1"/>
    </source>
</evidence>
<organism evidence="4 5">
    <name type="scientific">Amycolatopsis acidicola</name>
    <dbReference type="NCBI Taxonomy" id="2596893"/>
    <lineage>
        <taxon>Bacteria</taxon>
        <taxon>Bacillati</taxon>
        <taxon>Actinomycetota</taxon>
        <taxon>Actinomycetes</taxon>
        <taxon>Pseudonocardiales</taxon>
        <taxon>Pseudonocardiaceae</taxon>
        <taxon>Amycolatopsis</taxon>
    </lineage>
</organism>
<dbReference type="OrthoDB" id="4549080at2"/>
<accession>A0A5N0V1G7</accession>
<dbReference type="InterPro" id="IPR000182">
    <property type="entry name" value="GNAT_dom"/>
</dbReference>
<keyword evidence="5" id="KW-1185">Reference proteome</keyword>
<keyword evidence="1" id="KW-0808">Transferase</keyword>
<reference evidence="4" key="1">
    <citation type="submission" date="2019-09" db="EMBL/GenBank/DDBJ databases">
        <authorList>
            <person name="Teo W.F.A."/>
            <person name="Duangmal K."/>
        </authorList>
    </citation>
    <scope>NUCLEOTIDE SEQUENCE [LARGE SCALE GENOMIC DNA]</scope>
    <source>
        <strain evidence="4">K81G1</strain>
    </source>
</reference>
<dbReference type="Pfam" id="PF00583">
    <property type="entry name" value="Acetyltransf_1"/>
    <property type="match status" value="1"/>
</dbReference>
<dbReference type="CDD" id="cd04301">
    <property type="entry name" value="NAT_SF"/>
    <property type="match status" value="1"/>
</dbReference>
<keyword evidence="2" id="KW-0012">Acyltransferase</keyword>
<dbReference type="InterPro" id="IPR017255">
    <property type="entry name" value="AcTrfase_GNAT_prd"/>
</dbReference>
<evidence type="ECO:0000256" key="2">
    <source>
        <dbReference type="ARBA" id="ARBA00023315"/>
    </source>
</evidence>
<dbReference type="PROSITE" id="PS51186">
    <property type="entry name" value="GNAT"/>
    <property type="match status" value="1"/>
</dbReference>
<dbReference type="PIRSF" id="PIRSF037663">
    <property type="entry name" value="Acetyltransf_GNAT_prd"/>
    <property type="match status" value="1"/>
</dbReference>
<name>A0A5N0V1G7_9PSEU</name>
<evidence type="ECO:0000313" key="5">
    <source>
        <dbReference type="Proteomes" id="UP000319769"/>
    </source>
</evidence>
<dbReference type="PANTHER" id="PTHR43877">
    <property type="entry name" value="AMINOALKYLPHOSPHONATE N-ACETYLTRANSFERASE-RELATED-RELATED"/>
    <property type="match status" value="1"/>
</dbReference>
<dbReference type="EMBL" id="VMNW02000038">
    <property type="protein sequence ID" value="KAA9157942.1"/>
    <property type="molecule type" value="Genomic_DNA"/>
</dbReference>
<dbReference type="SUPFAM" id="SSF55729">
    <property type="entry name" value="Acyl-CoA N-acyltransferases (Nat)"/>
    <property type="match status" value="1"/>
</dbReference>
<evidence type="ECO:0000259" key="3">
    <source>
        <dbReference type="PROSITE" id="PS51186"/>
    </source>
</evidence>
<proteinExistence type="predicted"/>
<dbReference type="GO" id="GO:0016747">
    <property type="term" value="F:acyltransferase activity, transferring groups other than amino-acyl groups"/>
    <property type="evidence" value="ECO:0007669"/>
    <property type="project" value="InterPro"/>
</dbReference>
<dbReference type="AlphaFoldDB" id="A0A5N0V1G7"/>
<dbReference type="InterPro" id="IPR016181">
    <property type="entry name" value="Acyl_CoA_acyltransferase"/>
</dbReference>
<sequence>MKIRPLAQQDIDDVMELMAHGAPYVRPRTASDYWLCANLFSTTCPVAHHDGQLIGAIIAFRSQDNPDDVYLQDVITHPDHRRAGVITALLTAVRERSQLVGARRLYLTSEPDNAAAHATWARRGFTNLPGDQTTNGVAVTSHYKGPGKHRAIYQLHL</sequence>
<dbReference type="Proteomes" id="UP000319769">
    <property type="component" value="Unassembled WGS sequence"/>
</dbReference>